<proteinExistence type="predicted"/>
<dbReference type="InterPro" id="IPR052381">
    <property type="entry name" value="AAA_domain_protein"/>
</dbReference>
<dbReference type="PANTHER" id="PTHR42960">
    <property type="entry name" value="YCF46 PROTEIN"/>
    <property type="match status" value="1"/>
</dbReference>
<name>A0AA95KJH4_9GAMM</name>
<dbReference type="InterPro" id="IPR041569">
    <property type="entry name" value="AAA_lid_3"/>
</dbReference>
<dbReference type="SUPFAM" id="SSF52540">
    <property type="entry name" value="P-loop containing nucleoside triphosphate hydrolases"/>
    <property type="match status" value="1"/>
</dbReference>
<dbReference type="Pfam" id="PF17862">
    <property type="entry name" value="AAA_lid_3"/>
    <property type="match status" value="1"/>
</dbReference>
<evidence type="ECO:0000313" key="4">
    <source>
        <dbReference type="EMBL" id="WGZ94441.1"/>
    </source>
</evidence>
<dbReference type="KEGG" id="tput:QJT81_00185"/>
<feature type="domain" description="AAA ATPase AAA+ lid" evidence="3">
    <location>
        <begin position="18"/>
        <end position="58"/>
    </location>
</feature>
<dbReference type="EMBL" id="CP124756">
    <property type="protein sequence ID" value="WGZ94441.1"/>
    <property type="molecule type" value="Genomic_DNA"/>
</dbReference>
<evidence type="ECO:0000259" key="3">
    <source>
        <dbReference type="Pfam" id="PF17862"/>
    </source>
</evidence>
<reference evidence="4" key="2">
    <citation type="submission" date="2023-04" db="EMBL/GenBank/DDBJ databases">
        <authorList>
            <person name="Beletskiy A.V."/>
            <person name="Mardanov A.V."/>
            <person name="Ravin N.V."/>
        </authorList>
    </citation>
    <scope>NUCLEOTIDE SEQUENCE</scope>
    <source>
        <strain evidence="4">GKL-02</strain>
    </source>
</reference>
<dbReference type="Gene3D" id="1.10.8.60">
    <property type="match status" value="1"/>
</dbReference>
<dbReference type="AlphaFoldDB" id="A0AA95KJH4"/>
<protein>
    <recommendedName>
        <fullName evidence="3">AAA ATPase AAA+ lid domain-containing protein</fullName>
    </recommendedName>
</protein>
<evidence type="ECO:0000256" key="1">
    <source>
        <dbReference type="ARBA" id="ARBA00022741"/>
    </source>
</evidence>
<evidence type="ECO:0000256" key="2">
    <source>
        <dbReference type="ARBA" id="ARBA00022840"/>
    </source>
</evidence>
<accession>A0AA95KJH4</accession>
<organism evidence="4">
    <name type="scientific">Candidatus Thiothrix putei</name>
    <dbReference type="NCBI Taxonomy" id="3080811"/>
    <lineage>
        <taxon>Bacteria</taxon>
        <taxon>Pseudomonadati</taxon>
        <taxon>Pseudomonadota</taxon>
        <taxon>Gammaproteobacteria</taxon>
        <taxon>Thiotrichales</taxon>
        <taxon>Thiotrichaceae</taxon>
        <taxon>Thiothrix</taxon>
    </lineage>
</organism>
<gene>
    <name evidence="4" type="ORF">QJT81_00185</name>
</gene>
<reference evidence="4" key="1">
    <citation type="journal article" date="2023" name="Int. J. Mol. Sci.">
        <title>Metagenomics Revealed a New Genus 'Candidatus Thiocaldithrix dubininis' gen. nov., sp. nov. and a New Species 'Candidatus Thiothrix putei' sp. nov. in the Family Thiotrichaceae, Some Members of Which Have Traits of Both Na+- and H+-Motive Energetics.</title>
        <authorList>
            <person name="Ravin N.V."/>
            <person name="Muntyan M.S."/>
            <person name="Smolyakov D.D."/>
            <person name="Rudenko T.S."/>
            <person name="Beletsky A.V."/>
            <person name="Mardanov A.V."/>
            <person name="Grabovich M.Y."/>
        </authorList>
    </citation>
    <scope>NUCLEOTIDE SEQUENCE</scope>
    <source>
        <strain evidence="4">GKL-02</strain>
    </source>
</reference>
<keyword evidence="2" id="KW-0067">ATP-binding</keyword>
<sequence>MDIFTVHLQNRKKLSSRINLTQLADTTNGYSGADIESIVTEAIEQAFVDHRAELDTERLLKVVNTTHPLKEVMKTKVEEYQEKFAEMKIKKASKS</sequence>
<dbReference type="Proteomes" id="UP001301326">
    <property type="component" value="Chromosome"/>
</dbReference>
<keyword evidence="1" id="KW-0547">Nucleotide-binding</keyword>
<dbReference type="InterPro" id="IPR027417">
    <property type="entry name" value="P-loop_NTPase"/>
</dbReference>
<dbReference type="GO" id="GO:0005524">
    <property type="term" value="F:ATP binding"/>
    <property type="evidence" value="ECO:0007669"/>
    <property type="project" value="UniProtKB-KW"/>
</dbReference>
<dbReference type="PANTHER" id="PTHR42960:SF1">
    <property type="entry name" value="YCF46 PROTEIN"/>
    <property type="match status" value="1"/>
</dbReference>